<dbReference type="PATRIC" id="fig|1300343.5.peg.2374"/>
<dbReference type="KEGG" id="ddo:I597_2354"/>
<reference evidence="1 2" key="1">
    <citation type="submission" date="2014-10" db="EMBL/GenBank/DDBJ databases">
        <title>Draft genome sequence of the proteorhodopsin-containing marine bacterium Dokdonia donghaensis.</title>
        <authorList>
            <person name="Gomez-Consarnau L."/>
            <person name="Gonzalez J.M."/>
            <person name="Riedel T."/>
            <person name="Jaenicke S."/>
            <person name="Wagner-Doebler I."/>
            <person name="Fuhrman J.A."/>
        </authorList>
    </citation>
    <scope>NUCLEOTIDE SEQUENCE [LARGE SCALE GENOMIC DNA]</scope>
    <source>
        <strain evidence="1 2">DSW-1</strain>
    </source>
</reference>
<protein>
    <submittedName>
        <fullName evidence="1">Uncharacterized protein</fullName>
    </submittedName>
</protein>
<comment type="caution">
    <text evidence="1">The sequence shown here is derived from an EMBL/GenBank/DDBJ whole genome shotgun (WGS) entry which is preliminary data.</text>
</comment>
<name>A0A0A2GQI2_9FLAO</name>
<dbReference type="EMBL" id="JSAQ01000001">
    <property type="protein sequence ID" value="KGO05549.1"/>
    <property type="molecule type" value="Genomic_DNA"/>
</dbReference>
<evidence type="ECO:0000313" key="1">
    <source>
        <dbReference type="EMBL" id="KGO05549.1"/>
    </source>
</evidence>
<dbReference type="Proteomes" id="UP000030140">
    <property type="component" value="Unassembled WGS sequence"/>
</dbReference>
<dbReference type="AlphaFoldDB" id="A0A0A2GQI2"/>
<keyword evidence="2" id="KW-1185">Reference proteome</keyword>
<dbReference type="OrthoDB" id="5649947at2"/>
<sequence>MIIPNFSIVPGSPVSDIFIEHEVKTFYEAIRKVQNLPYGRVENPLEFGSIITNGRGTCSTKHATLKMLTDEHAIYGLQLELAIYAMSKENTPGVGATLDKYNLPYMLEAHTFLCYDDEVYDYTFAQSKNLTWTDSILMQTTIDTDQIGEYKKSYHKSVLADWIKRDHLPYTLDELYTIREECIEALSNSTTH</sequence>
<organism evidence="1 2">
    <name type="scientific">Dokdonia donghaensis DSW-1</name>
    <dbReference type="NCBI Taxonomy" id="1300343"/>
    <lineage>
        <taxon>Bacteria</taxon>
        <taxon>Pseudomonadati</taxon>
        <taxon>Bacteroidota</taxon>
        <taxon>Flavobacteriia</taxon>
        <taxon>Flavobacteriales</taxon>
        <taxon>Flavobacteriaceae</taxon>
        <taxon>Dokdonia</taxon>
    </lineage>
</organism>
<evidence type="ECO:0000313" key="2">
    <source>
        <dbReference type="Proteomes" id="UP000030140"/>
    </source>
</evidence>
<dbReference type="RefSeq" id="WP_035324605.1">
    <property type="nucleotide sequence ID" value="NZ_CP015125.1"/>
</dbReference>
<gene>
    <name evidence="1" type="ORF">NV36_00925</name>
</gene>
<proteinExistence type="predicted"/>
<accession>A0A0A2GQI2</accession>